<dbReference type="Pfam" id="PF02631">
    <property type="entry name" value="RecX_HTH2"/>
    <property type="match status" value="1"/>
</dbReference>
<evidence type="ECO:0000259" key="5">
    <source>
        <dbReference type="Pfam" id="PF02631"/>
    </source>
</evidence>
<dbReference type="Proteomes" id="UP000295493">
    <property type="component" value="Unassembled WGS sequence"/>
</dbReference>
<organism evidence="6 7">
    <name type="scientific">Stakelama pacifica</name>
    <dbReference type="NCBI Taxonomy" id="517720"/>
    <lineage>
        <taxon>Bacteria</taxon>
        <taxon>Pseudomonadati</taxon>
        <taxon>Pseudomonadota</taxon>
        <taxon>Alphaproteobacteria</taxon>
        <taxon>Sphingomonadales</taxon>
        <taxon>Sphingomonadaceae</taxon>
        <taxon>Stakelama</taxon>
    </lineage>
</organism>
<keyword evidence="4" id="KW-0963">Cytoplasm</keyword>
<reference evidence="6 7" key="1">
    <citation type="submission" date="2019-03" db="EMBL/GenBank/DDBJ databases">
        <title>Genomic Encyclopedia of Type Strains, Phase IV (KMG-IV): sequencing the most valuable type-strain genomes for metagenomic binning, comparative biology and taxonomic classification.</title>
        <authorList>
            <person name="Goeker M."/>
        </authorList>
    </citation>
    <scope>NUCLEOTIDE SEQUENCE [LARGE SCALE GENOMIC DNA]</scope>
    <source>
        <strain evidence="6 7">DSM 25059</strain>
    </source>
</reference>
<name>A0A4R6FS76_9SPHN</name>
<evidence type="ECO:0000256" key="2">
    <source>
        <dbReference type="ARBA" id="ARBA00009695"/>
    </source>
</evidence>
<comment type="subcellular location">
    <subcellularLocation>
        <location evidence="1">Cytoplasm</location>
    </subcellularLocation>
</comment>
<dbReference type="EMBL" id="SNWD01000003">
    <property type="protein sequence ID" value="TDN84636.1"/>
    <property type="molecule type" value="Genomic_DNA"/>
</dbReference>
<feature type="domain" description="RecX second three-helical" evidence="5">
    <location>
        <begin position="86"/>
        <end position="124"/>
    </location>
</feature>
<keyword evidence="7" id="KW-1185">Reference proteome</keyword>
<comment type="similarity">
    <text evidence="2">Belongs to the RecX family.</text>
</comment>
<dbReference type="InterPro" id="IPR036388">
    <property type="entry name" value="WH-like_DNA-bd_sf"/>
</dbReference>
<evidence type="ECO:0000256" key="4">
    <source>
        <dbReference type="ARBA" id="ARBA00022490"/>
    </source>
</evidence>
<dbReference type="AlphaFoldDB" id="A0A4R6FS76"/>
<evidence type="ECO:0000313" key="6">
    <source>
        <dbReference type="EMBL" id="TDN84636.1"/>
    </source>
</evidence>
<dbReference type="Gene3D" id="1.10.10.10">
    <property type="entry name" value="Winged helix-like DNA-binding domain superfamily/Winged helix DNA-binding domain"/>
    <property type="match status" value="1"/>
</dbReference>
<dbReference type="InterPro" id="IPR053924">
    <property type="entry name" value="RecX_HTH_2nd"/>
</dbReference>
<protein>
    <recommendedName>
        <fullName evidence="3">Regulatory protein RecX</fullName>
    </recommendedName>
</protein>
<gene>
    <name evidence="6" type="ORF">EV664_103282</name>
</gene>
<evidence type="ECO:0000313" key="7">
    <source>
        <dbReference type="Proteomes" id="UP000295493"/>
    </source>
</evidence>
<evidence type="ECO:0000256" key="3">
    <source>
        <dbReference type="ARBA" id="ARBA00018111"/>
    </source>
</evidence>
<proteinExistence type="inferred from homology"/>
<comment type="caution">
    <text evidence="6">The sequence shown here is derived from an EMBL/GenBank/DDBJ whole genome shotgun (WGS) entry which is preliminary data.</text>
</comment>
<evidence type="ECO:0000256" key="1">
    <source>
        <dbReference type="ARBA" id="ARBA00004496"/>
    </source>
</evidence>
<accession>A0A4R6FS76</accession>
<dbReference type="GO" id="GO:0005737">
    <property type="term" value="C:cytoplasm"/>
    <property type="evidence" value="ECO:0007669"/>
    <property type="project" value="UniProtKB-SubCell"/>
</dbReference>
<sequence length="193" mass="21457">MLRSIVQNRMAVWHNHGAMPRRLTPPPPLDAAALERLALRYVERYATTRAKLAAYLARKLRERGSADAMPDIEGLVERFANLGYVDDRAFGEMRAAAMARRGLGARRVGQALYQAGIDGADAEALAPEIAERRVDSAIAFARRKRIGPFSAVFQEREVREKHIAAMLRAGHDFAISRAIAGLQPGEDTQFLYE</sequence>